<dbReference type="RefSeq" id="WP_196563895.1">
    <property type="nucleotide sequence ID" value="NZ_JADSJR010000024.1"/>
</dbReference>
<name>A0A8I0WV31_9GAMM</name>
<comment type="caution">
    <text evidence="1">The sequence shown here is derived from an EMBL/GenBank/DDBJ whole genome shotgun (WGS) entry which is preliminary data.</text>
</comment>
<dbReference type="EMBL" id="JADSJR010000024">
    <property type="protein sequence ID" value="MBG2915726.1"/>
    <property type="molecule type" value="Genomic_DNA"/>
</dbReference>
<dbReference type="AlphaFoldDB" id="A0A8I0WV31"/>
<protein>
    <submittedName>
        <fullName evidence="1">DUF2591 family protein</fullName>
    </submittedName>
</protein>
<gene>
    <name evidence="1" type="ORF">I4901_15265</name>
</gene>
<evidence type="ECO:0000313" key="2">
    <source>
        <dbReference type="Proteomes" id="UP000612266"/>
    </source>
</evidence>
<sequence length="108" mass="12489">MNKYTELSDFEINKKVAEHLKLNTIAYERTEIVLFDDMDATPFDPCNNPSDAWQLMLEAKLSIHPDFNNDCESWIVRNIHIPMVSEANLSRGISIAYLLMKDAENEKI</sequence>
<evidence type="ECO:0000313" key="1">
    <source>
        <dbReference type="EMBL" id="MBG2915726.1"/>
    </source>
</evidence>
<dbReference type="Pfam" id="PF10765">
    <property type="entry name" value="Phage_P22_NinX"/>
    <property type="match status" value="1"/>
</dbReference>
<dbReference type="InterPro" id="IPR019701">
    <property type="entry name" value="Phage_P22_NinX"/>
</dbReference>
<dbReference type="Proteomes" id="UP000612266">
    <property type="component" value="Unassembled WGS sequence"/>
</dbReference>
<proteinExistence type="predicted"/>
<reference evidence="1" key="1">
    <citation type="submission" date="2020-11" db="EMBL/GenBank/DDBJ databases">
        <title>Enhanced detection system for hospital associated transmission using whole genome sequencing surveillance.</title>
        <authorList>
            <person name="Harrison L.H."/>
            <person name="Van Tyne D."/>
            <person name="Marsh J.W."/>
            <person name="Griffith M.P."/>
            <person name="Snyder D.J."/>
            <person name="Cooper V.S."/>
            <person name="Mustapha M."/>
        </authorList>
    </citation>
    <scope>NUCLEOTIDE SEQUENCE</scope>
    <source>
        <strain evidence="1">PR00070</strain>
    </source>
</reference>
<organism evidence="1 2">
    <name type="scientific">Proteus terrae subsp. cibarius</name>
    <dbReference type="NCBI Taxonomy" id="626774"/>
    <lineage>
        <taxon>Bacteria</taxon>
        <taxon>Pseudomonadati</taxon>
        <taxon>Pseudomonadota</taxon>
        <taxon>Gammaproteobacteria</taxon>
        <taxon>Enterobacterales</taxon>
        <taxon>Morganellaceae</taxon>
        <taxon>Proteus</taxon>
    </lineage>
</organism>
<accession>A0A8I0WV31</accession>